<dbReference type="PROSITE" id="PS51257">
    <property type="entry name" value="PROKAR_LIPOPROTEIN"/>
    <property type="match status" value="1"/>
</dbReference>
<keyword evidence="1" id="KW-0732">Signal</keyword>
<proteinExistence type="predicted"/>
<dbReference type="EMBL" id="VBOS01000061">
    <property type="protein sequence ID" value="TMQ58991.1"/>
    <property type="molecule type" value="Genomic_DNA"/>
</dbReference>
<sequence>MARIIGLAAPALATGMALVAACACAGPRAGEARCPETTGDGGFSSGPMVVARARDAKAPGSAFALATPGLQWIAASAAGSHSISSTERSGAGLPVLSAERAQILLRSLTVPGWGQATLGRNGAAKAFILVEAGIWASFVAFHIQEAMRRDSYELSARLNAGIDVSGRDEEFRRIVGSFLSSDDYNLYVVYRDAANLYYDDPVQYRAYIAEHELKGADVWHWSSIDDLLQYRAQRKDSQRAQQRANSAVALAIVNRFVSALHAARVAGRPATGHH</sequence>
<feature type="non-terminal residue" evidence="2">
    <location>
        <position position="274"/>
    </location>
</feature>
<reference evidence="2 3" key="1">
    <citation type="journal article" date="2019" name="Nat. Microbiol.">
        <title>Mediterranean grassland soil C-N compound turnover is dependent on rainfall and depth, and is mediated by genomically divergent microorganisms.</title>
        <authorList>
            <person name="Diamond S."/>
            <person name="Andeer P.F."/>
            <person name="Li Z."/>
            <person name="Crits-Christoph A."/>
            <person name="Burstein D."/>
            <person name="Anantharaman K."/>
            <person name="Lane K.R."/>
            <person name="Thomas B.C."/>
            <person name="Pan C."/>
            <person name="Northen T.R."/>
            <person name="Banfield J.F."/>
        </authorList>
    </citation>
    <scope>NUCLEOTIDE SEQUENCE [LARGE SCALE GENOMIC DNA]</scope>
    <source>
        <strain evidence="2">WS_2</strain>
    </source>
</reference>
<feature type="chain" id="PRO_5022145094" description="DUF5683 domain-containing protein" evidence="1">
    <location>
        <begin position="26"/>
        <end position="274"/>
    </location>
</feature>
<evidence type="ECO:0000256" key="1">
    <source>
        <dbReference type="SAM" id="SignalP"/>
    </source>
</evidence>
<name>A0A538T5S7_UNCEI</name>
<evidence type="ECO:0008006" key="4">
    <source>
        <dbReference type="Google" id="ProtNLM"/>
    </source>
</evidence>
<dbReference type="AlphaFoldDB" id="A0A538T5S7"/>
<dbReference type="Proteomes" id="UP000317716">
    <property type="component" value="Unassembled WGS sequence"/>
</dbReference>
<gene>
    <name evidence="2" type="ORF">E6K72_02010</name>
</gene>
<accession>A0A538T5S7</accession>
<evidence type="ECO:0000313" key="3">
    <source>
        <dbReference type="Proteomes" id="UP000317716"/>
    </source>
</evidence>
<comment type="caution">
    <text evidence="2">The sequence shown here is derived from an EMBL/GenBank/DDBJ whole genome shotgun (WGS) entry which is preliminary data.</text>
</comment>
<protein>
    <recommendedName>
        <fullName evidence="4">DUF5683 domain-containing protein</fullName>
    </recommendedName>
</protein>
<organism evidence="2 3">
    <name type="scientific">Eiseniibacteriota bacterium</name>
    <dbReference type="NCBI Taxonomy" id="2212470"/>
    <lineage>
        <taxon>Bacteria</taxon>
        <taxon>Candidatus Eiseniibacteriota</taxon>
    </lineage>
</organism>
<feature type="signal peptide" evidence="1">
    <location>
        <begin position="1"/>
        <end position="25"/>
    </location>
</feature>
<evidence type="ECO:0000313" key="2">
    <source>
        <dbReference type="EMBL" id="TMQ58991.1"/>
    </source>
</evidence>